<dbReference type="CDD" id="cd04301">
    <property type="entry name" value="NAT_SF"/>
    <property type="match status" value="1"/>
</dbReference>
<comment type="catalytic activity">
    <reaction evidence="7 8">
        <text>L-2,4-diaminobutanoate + acetyl-CoA = (2S)-4-acetamido-2-aminobutanoate + CoA + H(+)</text>
        <dbReference type="Rhea" id="RHEA:16901"/>
        <dbReference type="ChEBI" id="CHEBI:15378"/>
        <dbReference type="ChEBI" id="CHEBI:57287"/>
        <dbReference type="ChEBI" id="CHEBI:57288"/>
        <dbReference type="ChEBI" id="CHEBI:58761"/>
        <dbReference type="ChEBI" id="CHEBI:58929"/>
        <dbReference type="EC" id="2.3.1.178"/>
    </reaction>
</comment>
<accession>A0ABY8NB26</accession>
<evidence type="ECO:0000313" key="11">
    <source>
        <dbReference type="Proteomes" id="UP001236500"/>
    </source>
</evidence>
<dbReference type="PROSITE" id="PS51186">
    <property type="entry name" value="GNAT"/>
    <property type="match status" value="1"/>
</dbReference>
<dbReference type="NCBIfam" id="TIGR02406">
    <property type="entry name" value="ectoine_EctA"/>
    <property type="match status" value="1"/>
</dbReference>
<protein>
    <recommendedName>
        <fullName evidence="4 8">L-2,4-diaminobutyric acid acetyltransferase</fullName>
        <shortName evidence="8">DABA acetyltransferase</shortName>
        <ecNumber evidence="3 8">2.3.1.178</ecNumber>
    </recommendedName>
</protein>
<evidence type="ECO:0000256" key="3">
    <source>
        <dbReference type="ARBA" id="ARBA00012355"/>
    </source>
</evidence>
<evidence type="ECO:0000256" key="2">
    <source>
        <dbReference type="ARBA" id="ARBA00010712"/>
    </source>
</evidence>
<evidence type="ECO:0000256" key="4">
    <source>
        <dbReference type="ARBA" id="ARBA00017935"/>
    </source>
</evidence>
<sequence length="203" mass="21966">MSATSEQKEEDSIDDKVKQAQQAEAPKALALDTQLLLRRPVSEDGAAVHRLIGNCPPLDTNSLYCNLLQASHFAATSVAAELNGELVGFISGYLIPERPDTLFVWQVAVAEQGRGMGLAGRMLREILARPACAQVSHLETTITPDNDASWALFRSLARKLDAACVDSVMFDRKRHFNGQHDSEMLLRIGPFAGIAPAVRGVAG</sequence>
<organism evidence="10 11">
    <name type="scientific">Microbulbifer bruguierae</name>
    <dbReference type="NCBI Taxonomy" id="3029061"/>
    <lineage>
        <taxon>Bacteria</taxon>
        <taxon>Pseudomonadati</taxon>
        <taxon>Pseudomonadota</taxon>
        <taxon>Gammaproteobacteria</taxon>
        <taxon>Cellvibrionales</taxon>
        <taxon>Microbulbiferaceae</taxon>
        <taxon>Microbulbifer</taxon>
    </lineage>
</organism>
<dbReference type="InterPro" id="IPR012772">
    <property type="entry name" value="Ectoine_EctA"/>
</dbReference>
<dbReference type="Gene3D" id="3.40.630.30">
    <property type="match status" value="1"/>
</dbReference>
<evidence type="ECO:0000256" key="7">
    <source>
        <dbReference type="ARBA" id="ARBA00048924"/>
    </source>
</evidence>
<evidence type="ECO:0000256" key="8">
    <source>
        <dbReference type="RuleBase" id="RU365045"/>
    </source>
</evidence>
<feature type="domain" description="N-acetyltransferase" evidence="9">
    <location>
        <begin position="35"/>
        <end position="189"/>
    </location>
</feature>
<gene>
    <name evidence="8 10" type="primary">ectA</name>
    <name evidence="10" type="ORF">PVT68_15295</name>
</gene>
<dbReference type="Proteomes" id="UP001236500">
    <property type="component" value="Chromosome"/>
</dbReference>
<dbReference type="SUPFAM" id="SSF55729">
    <property type="entry name" value="Acyl-CoA N-acyltransferases (Nat)"/>
    <property type="match status" value="1"/>
</dbReference>
<keyword evidence="11" id="KW-1185">Reference proteome</keyword>
<proteinExistence type="inferred from homology"/>
<comment type="pathway">
    <text evidence="1 8">Amine and polyamine biosynthesis; ectoine biosynthesis; L-ectoine from L-aspartate 4-semialdehyde: step 2/3.</text>
</comment>
<comment type="similarity">
    <text evidence="2 8">Belongs to the acetyltransferase family. EctA subfamily.</text>
</comment>
<dbReference type="GO" id="GO:0033816">
    <property type="term" value="F:diaminobutyrate acetyltransferase activity"/>
    <property type="evidence" value="ECO:0007669"/>
    <property type="project" value="UniProtKB-EC"/>
</dbReference>
<evidence type="ECO:0000259" key="9">
    <source>
        <dbReference type="PROSITE" id="PS51186"/>
    </source>
</evidence>
<comment type="function">
    <text evidence="8">Catalyzes the acetylation of L-2,4-diaminobutyrate (DABA) to gamma-N-acetyl-alpha,gamma-diaminobutyric acid (ADABA) with acetyl coenzyme A.</text>
</comment>
<dbReference type="EC" id="2.3.1.178" evidence="3 8"/>
<reference evidence="10 11" key="1">
    <citation type="submission" date="2023-02" db="EMBL/GenBank/DDBJ databases">
        <title>Description and genomic characterization of Microbulbifer bruguierae sp. nov., isolated from the sediment of mangrove plant Bruguiera sexangula.</title>
        <authorList>
            <person name="Long M."/>
        </authorList>
    </citation>
    <scope>NUCLEOTIDE SEQUENCE [LARGE SCALE GENOMIC DNA]</scope>
    <source>
        <strain evidence="10 11">H12</strain>
    </source>
</reference>
<dbReference type="InterPro" id="IPR000182">
    <property type="entry name" value="GNAT_dom"/>
</dbReference>
<evidence type="ECO:0000256" key="1">
    <source>
        <dbReference type="ARBA" id="ARBA00004978"/>
    </source>
</evidence>
<dbReference type="Pfam" id="PF00583">
    <property type="entry name" value="Acetyltransf_1"/>
    <property type="match status" value="1"/>
</dbReference>
<evidence type="ECO:0000313" key="10">
    <source>
        <dbReference type="EMBL" id="WGL16126.1"/>
    </source>
</evidence>
<evidence type="ECO:0000256" key="6">
    <source>
        <dbReference type="ARBA" id="ARBA00023315"/>
    </source>
</evidence>
<dbReference type="EMBL" id="CP118605">
    <property type="protein sequence ID" value="WGL16126.1"/>
    <property type="molecule type" value="Genomic_DNA"/>
</dbReference>
<dbReference type="InterPro" id="IPR016181">
    <property type="entry name" value="Acyl_CoA_acyltransferase"/>
</dbReference>
<keyword evidence="6 8" id="KW-0012">Acyltransferase</keyword>
<dbReference type="RefSeq" id="WP_280319482.1">
    <property type="nucleotide sequence ID" value="NZ_CP118605.1"/>
</dbReference>
<keyword evidence="5 8" id="KW-0808">Transferase</keyword>
<name>A0ABY8NB26_9GAMM</name>
<evidence type="ECO:0000256" key="5">
    <source>
        <dbReference type="ARBA" id="ARBA00022679"/>
    </source>
</evidence>